<keyword evidence="7" id="KW-0503">Monooxygenase</keyword>
<dbReference type="PRINTS" id="PR00385">
    <property type="entry name" value="P450"/>
</dbReference>
<comment type="similarity">
    <text evidence="2 7">Belongs to the cytochrome P450 family.</text>
</comment>
<reference evidence="9 10" key="1">
    <citation type="journal article" date="2019" name="Mol. Biol. Evol.">
        <title>Blast fungal genomes show frequent chromosomal changes, gene gains and losses, and effector gene turnover.</title>
        <authorList>
            <person name="Gomez Luciano L.B."/>
            <person name="Jason Tsai I."/>
            <person name="Chuma I."/>
            <person name="Tosa Y."/>
            <person name="Chen Y.H."/>
            <person name="Li J.Y."/>
            <person name="Li M.Y."/>
            <person name="Jade Lu M.Y."/>
            <person name="Nakayashiki H."/>
            <person name="Li W.H."/>
        </authorList>
    </citation>
    <scope>NUCLEOTIDE SEQUENCE [LARGE SCALE GENOMIC DNA]</scope>
    <source>
        <strain evidence="9 10">NI907</strain>
    </source>
</reference>
<dbReference type="InterPro" id="IPR050121">
    <property type="entry name" value="Cytochrome_P450_monoxygenase"/>
</dbReference>
<dbReference type="PROSITE" id="PS00086">
    <property type="entry name" value="CYTOCHROME_P450"/>
    <property type="match status" value="1"/>
</dbReference>
<keyword evidence="8" id="KW-0472">Membrane</keyword>
<evidence type="ECO:0000256" key="2">
    <source>
        <dbReference type="ARBA" id="ARBA00010617"/>
    </source>
</evidence>
<protein>
    <recommendedName>
        <fullName evidence="11">Isotrichodermin C-15 hydroxylase</fullName>
    </recommendedName>
</protein>
<dbReference type="GO" id="GO:0004497">
    <property type="term" value="F:monooxygenase activity"/>
    <property type="evidence" value="ECO:0007669"/>
    <property type="project" value="UniProtKB-KW"/>
</dbReference>
<dbReference type="SUPFAM" id="SSF48264">
    <property type="entry name" value="Cytochrome P450"/>
    <property type="match status" value="1"/>
</dbReference>
<keyword evidence="4 6" id="KW-0479">Metal-binding</keyword>
<comment type="cofactor">
    <cofactor evidence="1 6">
        <name>heme</name>
        <dbReference type="ChEBI" id="CHEBI:30413"/>
    </cofactor>
</comment>
<evidence type="ECO:0000256" key="7">
    <source>
        <dbReference type="RuleBase" id="RU000461"/>
    </source>
</evidence>
<gene>
    <name evidence="10" type="ORF">PgNI_11080</name>
</gene>
<dbReference type="InterPro" id="IPR036396">
    <property type="entry name" value="Cyt_P450_sf"/>
</dbReference>
<sequence length="545" mass="61231">MPALEAETMGSLLGSDNSRLLKLYHLGVILSVAYVFYLVGLVVYRLWFHPLAKFPGPAWLAVSDIPYLYLANYRGIFAARVLDLHRRYGKVVRVGTNRLVVDGSVGWNDVFSHRPGGDATEFPKAPGSFAAPDGTTLLTAPNRENHRRQRRILAHAFSEAALAEQEALIMHYVDLCMRRLSEVSRGGQPIDLMVWLNYITFDIIGDLSFGESFGSLEQSNYHFWVRNIIKSIKGASQRRFFRGIGLPALSRFTPGNPVQGMLDNLKYAQGKAEARMALGETPLAPAWDGEVDAQGRPAMKPRRDFMSYMMRKSGDGQGMTTQEKLNNANTLILAGSETTATNLSTLFFELSVPSNRAIKEAVVAEIRSKFKREADVNFKSVQRDELPFLHACIEESLRIHPPVVETPARVSPGATIDGHFVPKGALVTIYQNSTYRNPDNFIEPNKFLPQRFLPPSHPMYDARLANGSNMAAFKPFSYGPRDCLGKNLAYAEMHLIACRLFLRFDMELAEETSEDWLDSQICYVVWQKDPLMVKLTERKDVELKS</sequence>
<feature type="binding site" description="axial binding residue" evidence="6">
    <location>
        <position position="483"/>
    </location>
    <ligand>
        <name>heme</name>
        <dbReference type="ChEBI" id="CHEBI:30413"/>
    </ligand>
    <ligandPart>
        <name>Fe</name>
        <dbReference type="ChEBI" id="CHEBI:18248"/>
    </ligandPart>
</feature>
<dbReference type="Gene3D" id="1.10.630.10">
    <property type="entry name" value="Cytochrome P450"/>
    <property type="match status" value="1"/>
</dbReference>
<keyword evidence="7" id="KW-0560">Oxidoreductase</keyword>
<evidence type="ECO:0000256" key="3">
    <source>
        <dbReference type="ARBA" id="ARBA00022617"/>
    </source>
</evidence>
<organism evidence="9 10">
    <name type="scientific">Pyricularia grisea</name>
    <name type="common">Crabgrass-specific blast fungus</name>
    <name type="synonym">Magnaporthe grisea</name>
    <dbReference type="NCBI Taxonomy" id="148305"/>
    <lineage>
        <taxon>Eukaryota</taxon>
        <taxon>Fungi</taxon>
        <taxon>Dikarya</taxon>
        <taxon>Ascomycota</taxon>
        <taxon>Pezizomycotina</taxon>
        <taxon>Sordariomycetes</taxon>
        <taxon>Sordariomycetidae</taxon>
        <taxon>Magnaporthales</taxon>
        <taxon>Pyriculariaceae</taxon>
        <taxon>Pyricularia</taxon>
    </lineage>
</organism>
<evidence type="ECO:0000256" key="8">
    <source>
        <dbReference type="SAM" id="Phobius"/>
    </source>
</evidence>
<proteinExistence type="inferred from homology"/>
<keyword evidence="5 6" id="KW-0408">Iron</keyword>
<evidence type="ECO:0000256" key="6">
    <source>
        <dbReference type="PIRSR" id="PIRSR602401-1"/>
    </source>
</evidence>
<keyword evidence="8" id="KW-0812">Transmembrane</keyword>
<evidence type="ECO:0000256" key="5">
    <source>
        <dbReference type="ARBA" id="ARBA00023004"/>
    </source>
</evidence>
<accession>A0A6P8AZV5</accession>
<reference evidence="10" key="2">
    <citation type="submission" date="2019-10" db="EMBL/GenBank/DDBJ databases">
        <authorList>
            <consortium name="NCBI Genome Project"/>
        </authorList>
    </citation>
    <scope>NUCLEOTIDE SEQUENCE</scope>
    <source>
        <strain evidence="10">NI907</strain>
    </source>
</reference>
<dbReference type="GO" id="GO:0016705">
    <property type="term" value="F:oxidoreductase activity, acting on paired donors, with incorporation or reduction of molecular oxygen"/>
    <property type="evidence" value="ECO:0007669"/>
    <property type="project" value="InterPro"/>
</dbReference>
<dbReference type="GeneID" id="41965959"/>
<dbReference type="InterPro" id="IPR017972">
    <property type="entry name" value="Cyt_P450_CS"/>
</dbReference>
<dbReference type="RefSeq" id="XP_030980448.1">
    <property type="nucleotide sequence ID" value="XM_031131054.1"/>
</dbReference>
<evidence type="ECO:0000313" key="10">
    <source>
        <dbReference type="RefSeq" id="XP_030980448.1"/>
    </source>
</evidence>
<keyword evidence="8" id="KW-1133">Transmembrane helix</keyword>
<dbReference type="Proteomes" id="UP000515153">
    <property type="component" value="Chromosome VII"/>
</dbReference>
<keyword evidence="9" id="KW-1185">Reference proteome</keyword>
<dbReference type="AlphaFoldDB" id="A0A6P8AZV5"/>
<evidence type="ECO:0000256" key="4">
    <source>
        <dbReference type="ARBA" id="ARBA00022723"/>
    </source>
</evidence>
<dbReference type="PANTHER" id="PTHR24305:SF210">
    <property type="entry name" value="CYTOCHROME P450 MONOOXYGENASE ASQL-RELATED"/>
    <property type="match status" value="1"/>
</dbReference>
<evidence type="ECO:0000256" key="1">
    <source>
        <dbReference type="ARBA" id="ARBA00001971"/>
    </source>
</evidence>
<dbReference type="CDD" id="cd11058">
    <property type="entry name" value="CYP60B-like"/>
    <property type="match status" value="1"/>
</dbReference>
<feature type="transmembrane region" description="Helical" evidence="8">
    <location>
        <begin position="23"/>
        <end position="44"/>
    </location>
</feature>
<dbReference type="PRINTS" id="PR00463">
    <property type="entry name" value="EP450I"/>
</dbReference>
<evidence type="ECO:0000313" key="9">
    <source>
        <dbReference type="Proteomes" id="UP000515153"/>
    </source>
</evidence>
<dbReference type="GO" id="GO:0020037">
    <property type="term" value="F:heme binding"/>
    <property type="evidence" value="ECO:0007669"/>
    <property type="project" value="InterPro"/>
</dbReference>
<dbReference type="InterPro" id="IPR001128">
    <property type="entry name" value="Cyt_P450"/>
</dbReference>
<dbReference type="KEGG" id="pgri:PgNI_11080"/>
<evidence type="ECO:0008006" key="11">
    <source>
        <dbReference type="Google" id="ProtNLM"/>
    </source>
</evidence>
<dbReference type="InterPro" id="IPR002401">
    <property type="entry name" value="Cyt_P450_E_grp-I"/>
</dbReference>
<dbReference type="Pfam" id="PF00067">
    <property type="entry name" value="p450"/>
    <property type="match status" value="1"/>
</dbReference>
<keyword evidence="3 6" id="KW-0349">Heme</keyword>
<name>A0A6P8AZV5_PYRGI</name>
<dbReference type="PANTHER" id="PTHR24305">
    <property type="entry name" value="CYTOCHROME P450"/>
    <property type="match status" value="1"/>
</dbReference>
<dbReference type="GO" id="GO:0005506">
    <property type="term" value="F:iron ion binding"/>
    <property type="evidence" value="ECO:0007669"/>
    <property type="project" value="InterPro"/>
</dbReference>
<reference evidence="10" key="3">
    <citation type="submission" date="2025-08" db="UniProtKB">
        <authorList>
            <consortium name="RefSeq"/>
        </authorList>
    </citation>
    <scope>IDENTIFICATION</scope>
    <source>
        <strain evidence="10">NI907</strain>
    </source>
</reference>